<organism evidence="9 10">
    <name type="scientific">Reichenbachiella ulvae</name>
    <dbReference type="NCBI Taxonomy" id="2980104"/>
    <lineage>
        <taxon>Bacteria</taxon>
        <taxon>Pseudomonadati</taxon>
        <taxon>Bacteroidota</taxon>
        <taxon>Cytophagia</taxon>
        <taxon>Cytophagales</taxon>
        <taxon>Reichenbachiellaceae</taxon>
        <taxon>Reichenbachiella</taxon>
    </lineage>
</organism>
<evidence type="ECO:0000313" key="9">
    <source>
        <dbReference type="EMBL" id="MCV9385777.1"/>
    </source>
</evidence>
<evidence type="ECO:0000256" key="2">
    <source>
        <dbReference type="ARBA" id="ARBA00022692"/>
    </source>
</evidence>
<evidence type="ECO:0000256" key="6">
    <source>
        <dbReference type="ARBA" id="ARBA00023136"/>
    </source>
</evidence>
<feature type="transmembrane region" description="Helical" evidence="7">
    <location>
        <begin position="379"/>
        <end position="400"/>
    </location>
</feature>
<evidence type="ECO:0000256" key="1">
    <source>
        <dbReference type="ARBA" id="ARBA00004127"/>
    </source>
</evidence>
<comment type="subcellular location">
    <subcellularLocation>
        <location evidence="1">Endomembrane system</location>
        <topology evidence="1">Multi-pass membrane protein</topology>
    </subcellularLocation>
</comment>
<feature type="transmembrane region" description="Helical" evidence="7">
    <location>
        <begin position="137"/>
        <end position="162"/>
    </location>
</feature>
<keyword evidence="2 7" id="KW-0812">Transmembrane</keyword>
<dbReference type="Proteomes" id="UP001300692">
    <property type="component" value="Unassembled WGS sequence"/>
</dbReference>
<dbReference type="EMBL" id="JAOYOD010000001">
    <property type="protein sequence ID" value="MCV9385777.1"/>
    <property type="molecule type" value="Genomic_DNA"/>
</dbReference>
<keyword evidence="3 7" id="KW-1133">Transmembrane helix</keyword>
<feature type="transmembrane region" description="Helical" evidence="7">
    <location>
        <begin position="73"/>
        <end position="92"/>
    </location>
</feature>
<name>A0ABT3CQ86_9BACT</name>
<evidence type="ECO:0000259" key="8">
    <source>
        <dbReference type="Pfam" id="PF04116"/>
    </source>
</evidence>
<evidence type="ECO:0000313" key="10">
    <source>
        <dbReference type="Proteomes" id="UP001300692"/>
    </source>
</evidence>
<evidence type="ECO:0000256" key="4">
    <source>
        <dbReference type="ARBA" id="ARBA00023002"/>
    </source>
</evidence>
<feature type="transmembrane region" description="Helical" evidence="7">
    <location>
        <begin position="329"/>
        <end position="346"/>
    </location>
</feature>
<evidence type="ECO:0000256" key="3">
    <source>
        <dbReference type="ARBA" id="ARBA00022989"/>
    </source>
</evidence>
<sequence>MNIYAFIIPIVLVLLLVEVVVSIKTKNGFYPFQDTITNLATGIGNQCVNLAVAFFVLKWYGWLFQFAPWQIPTNWYTLLILLLLQDFLFYWFHRTGHSINIFWAAHMPHHSSEEMNLSVGIRASFTQRIFQFLFFDWILVLIGFSPEAIYAVAAVHLLLAYWHHTRLIKKLGWFEKFFVTPSHHRVHHGVNPQYIDKNFSEFLIIWDKLFGTFEEEKEEVCYGVTHPPRTWDPIYINFQYWKQLWDDAIAAPYWWDKFRLWFMPLGWRPRGLETQKVDRIGYTKEEQVKYQSEQFSHLTPYLISQVILSLAYLFVTVDLSSPLTGLNRFLLSIRIFAMIISWGALMQAKTWAIVLEVARLLYMGLVLILILNKHQIADWTSFITILTALSIGISILYIAFRIKKDQLETSSISS</sequence>
<dbReference type="Pfam" id="PF04116">
    <property type="entry name" value="FA_hydroxylase"/>
    <property type="match status" value="1"/>
</dbReference>
<keyword evidence="5" id="KW-0443">Lipid metabolism</keyword>
<proteinExistence type="predicted"/>
<keyword evidence="4" id="KW-0560">Oxidoreductase</keyword>
<dbReference type="RefSeq" id="WP_264136560.1">
    <property type="nucleotide sequence ID" value="NZ_JAOYOD010000001.1"/>
</dbReference>
<keyword evidence="10" id="KW-1185">Reference proteome</keyword>
<comment type="caution">
    <text evidence="9">The sequence shown here is derived from an EMBL/GenBank/DDBJ whole genome shotgun (WGS) entry which is preliminary data.</text>
</comment>
<evidence type="ECO:0000256" key="7">
    <source>
        <dbReference type="SAM" id="Phobius"/>
    </source>
</evidence>
<feature type="transmembrane region" description="Helical" evidence="7">
    <location>
        <begin position="38"/>
        <end position="61"/>
    </location>
</feature>
<dbReference type="InterPro" id="IPR006694">
    <property type="entry name" value="Fatty_acid_hydroxylase"/>
</dbReference>
<feature type="transmembrane region" description="Helical" evidence="7">
    <location>
        <begin position="298"/>
        <end position="317"/>
    </location>
</feature>
<gene>
    <name evidence="9" type="ORF">N7U62_03840</name>
</gene>
<feature type="transmembrane region" description="Helical" evidence="7">
    <location>
        <begin position="353"/>
        <end position="373"/>
    </location>
</feature>
<evidence type="ECO:0000256" key="5">
    <source>
        <dbReference type="ARBA" id="ARBA00023098"/>
    </source>
</evidence>
<keyword evidence="6 7" id="KW-0472">Membrane</keyword>
<protein>
    <submittedName>
        <fullName evidence="9">Sterol desaturase family protein</fullName>
    </submittedName>
</protein>
<reference evidence="9 10" key="1">
    <citation type="submission" date="2022-10" db="EMBL/GenBank/DDBJ databases">
        <title>Comparative genomics and taxonomic characterization of three novel marine species of genus Reichenbachiella exhibiting antioxidant and polysaccharide degradation activities.</title>
        <authorList>
            <person name="Muhammad N."/>
            <person name="Lee Y.-J."/>
            <person name="Ko J."/>
            <person name="Kim S.-G."/>
        </authorList>
    </citation>
    <scope>NUCLEOTIDE SEQUENCE [LARGE SCALE GENOMIC DNA]</scope>
    <source>
        <strain evidence="9 10">ABR2-5</strain>
    </source>
</reference>
<dbReference type="PANTHER" id="PTHR21624:SF1">
    <property type="entry name" value="ALKYLGLYCEROL MONOOXYGENASE"/>
    <property type="match status" value="1"/>
</dbReference>
<dbReference type="PANTHER" id="PTHR21624">
    <property type="entry name" value="STEROL DESATURASE-RELATED PROTEIN"/>
    <property type="match status" value="1"/>
</dbReference>
<dbReference type="InterPro" id="IPR051689">
    <property type="entry name" value="Sterol_desaturase/TMEM195"/>
</dbReference>
<feature type="domain" description="Fatty acid hydroxylase" evidence="8">
    <location>
        <begin position="79"/>
        <end position="212"/>
    </location>
</feature>
<accession>A0ABT3CQ86</accession>